<evidence type="ECO:0000256" key="2">
    <source>
        <dbReference type="ARBA" id="ARBA00022705"/>
    </source>
</evidence>
<dbReference type="GO" id="GO:0043007">
    <property type="term" value="P:maintenance of rDNA"/>
    <property type="evidence" value="ECO:0000318"/>
    <property type="project" value="GO_Central"/>
</dbReference>
<comment type="similarity">
    <text evidence="6">Belongs to the RMI2 family.</text>
</comment>
<evidence type="ECO:0000256" key="7">
    <source>
        <dbReference type="ARBA" id="ARBA00065114"/>
    </source>
</evidence>
<dbReference type="Gene3D" id="2.40.50.140">
    <property type="entry name" value="Nucleic acid-binding proteins"/>
    <property type="match status" value="1"/>
</dbReference>
<dbReference type="PANTHER" id="PTHR33962">
    <property type="entry name" value="RECQ-MEDIATED GENOME INSTABILITY PROTEIN 2 RMI2"/>
    <property type="match status" value="1"/>
</dbReference>
<dbReference type="STRING" id="7918.ENSLOCP00000004938"/>
<dbReference type="AlphaFoldDB" id="W5M979"/>
<protein>
    <recommendedName>
        <fullName evidence="8">RecQ-mediated genome instability protein 2</fullName>
    </recommendedName>
</protein>
<dbReference type="FunCoup" id="W5M979">
    <property type="interactions" value="687"/>
</dbReference>
<dbReference type="FunFam" id="2.40.50.140:FF:000224">
    <property type="entry name" value="RecQ mediated genome instability 2"/>
    <property type="match status" value="1"/>
</dbReference>
<evidence type="ECO:0000256" key="8">
    <source>
        <dbReference type="ARBA" id="ARBA00069617"/>
    </source>
</evidence>
<dbReference type="Ensembl" id="ENSLOCT00000004946.1">
    <property type="protein sequence ID" value="ENSLOCP00000004938.1"/>
    <property type="gene ID" value="ENSLOCG00000004133.1"/>
</dbReference>
<reference evidence="9" key="3">
    <citation type="submission" date="2025-09" db="UniProtKB">
        <authorList>
            <consortium name="Ensembl"/>
        </authorList>
    </citation>
    <scope>IDENTIFICATION</scope>
</reference>
<dbReference type="GO" id="GO:0016607">
    <property type="term" value="C:nuclear speck"/>
    <property type="evidence" value="ECO:0000318"/>
    <property type="project" value="GO_Central"/>
</dbReference>
<dbReference type="GO" id="GO:2000042">
    <property type="term" value="P:negative regulation of double-strand break repair via homologous recombination"/>
    <property type="evidence" value="ECO:0000318"/>
    <property type="project" value="GO_Central"/>
</dbReference>
<keyword evidence="4" id="KW-0539">Nucleus</keyword>
<evidence type="ECO:0000256" key="1">
    <source>
        <dbReference type="ARBA" id="ARBA00004123"/>
    </source>
</evidence>
<comment type="subunit">
    <text evidence="7">Component of the RMI complex, containing at least TOP3A, RMI1 and RMI2. The RMI complex interacts with BLM.</text>
</comment>
<dbReference type="GO" id="GO:0003677">
    <property type="term" value="F:DNA binding"/>
    <property type="evidence" value="ECO:0007669"/>
    <property type="project" value="UniProtKB-KW"/>
</dbReference>
<dbReference type="HOGENOM" id="CLU_147474_0_0_1"/>
<dbReference type="InterPro" id="IPR012340">
    <property type="entry name" value="NA-bd_OB-fold"/>
</dbReference>
<dbReference type="Proteomes" id="UP000018468">
    <property type="component" value="Linkage group LG13"/>
</dbReference>
<dbReference type="eggNOG" id="ENOG502S4AN">
    <property type="taxonomic scope" value="Eukaryota"/>
</dbReference>
<dbReference type="GO" id="GO:0006281">
    <property type="term" value="P:DNA repair"/>
    <property type="evidence" value="ECO:0000318"/>
    <property type="project" value="GO_Central"/>
</dbReference>
<dbReference type="PANTHER" id="PTHR33962:SF1">
    <property type="entry name" value="RECQ-MEDIATED GENOME INSTABILITY PROTEIN 2"/>
    <property type="match status" value="1"/>
</dbReference>
<keyword evidence="3" id="KW-0238">DNA-binding</keyword>
<comment type="subcellular location">
    <subcellularLocation>
        <location evidence="1">Nucleus</location>
    </subcellularLocation>
</comment>
<name>W5M979_LEPOC</name>
<dbReference type="GeneTree" id="ENSGT00390000001653"/>
<reference evidence="9" key="2">
    <citation type="submission" date="2025-08" db="UniProtKB">
        <authorList>
            <consortium name="Ensembl"/>
        </authorList>
    </citation>
    <scope>IDENTIFICATION</scope>
</reference>
<comment type="function">
    <text evidence="5">Essential component of the RMI complex, a complex that plays an important role in the processing of homologous recombination intermediates. It is required to regulate sister chromatid segregation and to limit DNA crossover. Essential for the stability, localization, and function of BLM, TOP3A, and complexes containing BLM. In the RMI complex, it is required to target BLM to chromatin and stress-induced nuclear foci and mitotic phosphorylation of BLM.</text>
</comment>
<dbReference type="GO" id="GO:0033045">
    <property type="term" value="P:regulation of sister chromatid segregation"/>
    <property type="evidence" value="ECO:0000318"/>
    <property type="project" value="GO_Central"/>
</dbReference>
<keyword evidence="10" id="KW-1185">Reference proteome</keyword>
<dbReference type="InParanoid" id="W5M979"/>
<dbReference type="Bgee" id="ENSLOCG00000004133">
    <property type="expression patterns" value="Expressed in ovary and 13 other cell types or tissues"/>
</dbReference>
<dbReference type="GO" id="GO:0005829">
    <property type="term" value="C:cytosol"/>
    <property type="evidence" value="ECO:0000318"/>
    <property type="project" value="GO_Central"/>
</dbReference>
<accession>W5M979</accession>
<dbReference type="GO" id="GO:0006260">
    <property type="term" value="P:DNA replication"/>
    <property type="evidence" value="ECO:0007669"/>
    <property type="project" value="UniProtKB-KW"/>
</dbReference>
<dbReference type="InterPro" id="IPR032245">
    <property type="entry name" value="RMI2"/>
</dbReference>
<dbReference type="Pfam" id="PF16100">
    <property type="entry name" value="RMI2"/>
    <property type="match status" value="1"/>
</dbReference>
<reference evidence="10" key="1">
    <citation type="submission" date="2011-12" db="EMBL/GenBank/DDBJ databases">
        <title>The Draft Genome of Lepisosteus oculatus.</title>
        <authorList>
            <consortium name="The Broad Institute Genome Assembly &amp; Analysis Group"/>
            <consortium name="Computational R&amp;D Group"/>
            <consortium name="and Sequencing Platform"/>
            <person name="Di Palma F."/>
            <person name="Alfoldi J."/>
            <person name="Johnson J."/>
            <person name="Berlin A."/>
            <person name="Gnerre S."/>
            <person name="Jaffe D."/>
            <person name="MacCallum I."/>
            <person name="Young S."/>
            <person name="Walker B.J."/>
            <person name="Lander E.S."/>
            <person name="Lindblad-Toh K."/>
        </authorList>
    </citation>
    <scope>NUCLEOTIDE SEQUENCE [LARGE SCALE GENOMIC DNA]</scope>
</reference>
<evidence type="ECO:0000313" key="10">
    <source>
        <dbReference type="Proteomes" id="UP000018468"/>
    </source>
</evidence>
<evidence type="ECO:0000256" key="3">
    <source>
        <dbReference type="ARBA" id="ARBA00023125"/>
    </source>
</evidence>
<sequence length="154" mass="16621">RCDNSMDQCRRIDAGAVQSSPVKVLSSQLREARMIPGRSGRTVFAVKRQGVGTATPLLISVVWMQGTVLAVQQTGCISVTLLDETGTFTVTGVDSVPKGRPCPVQGKYVMVMGTIQSCSPEPVLHAVKMADLSENPVHGKMWRAEVEDLQQNLP</sequence>
<evidence type="ECO:0000256" key="5">
    <source>
        <dbReference type="ARBA" id="ARBA00055932"/>
    </source>
</evidence>
<keyword evidence="2" id="KW-0235">DNA replication</keyword>
<evidence type="ECO:0000256" key="6">
    <source>
        <dbReference type="ARBA" id="ARBA00061240"/>
    </source>
</evidence>
<organism evidence="9 10">
    <name type="scientific">Lepisosteus oculatus</name>
    <name type="common">Spotted gar</name>
    <dbReference type="NCBI Taxonomy" id="7918"/>
    <lineage>
        <taxon>Eukaryota</taxon>
        <taxon>Metazoa</taxon>
        <taxon>Chordata</taxon>
        <taxon>Craniata</taxon>
        <taxon>Vertebrata</taxon>
        <taxon>Euteleostomi</taxon>
        <taxon>Actinopterygii</taxon>
        <taxon>Neopterygii</taxon>
        <taxon>Holostei</taxon>
        <taxon>Semionotiformes</taxon>
        <taxon>Lepisosteidae</taxon>
        <taxon>Lepisosteus</taxon>
    </lineage>
</organism>
<evidence type="ECO:0000313" key="9">
    <source>
        <dbReference type="Ensembl" id="ENSLOCP00000004938.1"/>
    </source>
</evidence>
<dbReference type="EMBL" id="AHAT01013416">
    <property type="status" value="NOT_ANNOTATED_CDS"/>
    <property type="molecule type" value="Genomic_DNA"/>
</dbReference>
<dbReference type="OMA" id="RVSLVWM"/>
<proteinExistence type="inferred from homology"/>
<evidence type="ECO:0000256" key="4">
    <source>
        <dbReference type="ARBA" id="ARBA00023242"/>
    </source>
</evidence>